<dbReference type="AlphaFoldDB" id="A0A1Y1N342"/>
<dbReference type="GO" id="GO:0005615">
    <property type="term" value="C:extracellular space"/>
    <property type="evidence" value="ECO:0007669"/>
    <property type="project" value="TreeGrafter"/>
</dbReference>
<evidence type="ECO:0000256" key="2">
    <source>
        <dbReference type="SAM" id="SignalP"/>
    </source>
</evidence>
<feature type="signal peptide" evidence="2">
    <location>
        <begin position="1"/>
        <end position="22"/>
    </location>
</feature>
<reference evidence="4" key="3">
    <citation type="submission" date="2019-08" db="EMBL/GenBank/DDBJ databases">
        <authorList>
            <consortium name="Photinus pyralis genome working group"/>
            <person name="Fallon T.R."/>
            <person name="Sander Lower S.E."/>
            <person name="Weng J.-K."/>
        </authorList>
    </citation>
    <scope>NUCLEOTIDE SEQUENCE</scope>
    <source>
        <strain evidence="4">1611_PpyrPB1</strain>
        <tissue evidence="4">Whole body</tissue>
    </source>
</reference>
<dbReference type="GO" id="GO:0005549">
    <property type="term" value="F:odorant binding"/>
    <property type="evidence" value="ECO:0007669"/>
    <property type="project" value="InterPro"/>
</dbReference>
<organism evidence="3">
    <name type="scientific">Photinus pyralis</name>
    <name type="common">Common eastern firefly</name>
    <name type="synonym">Lampyris pyralis</name>
    <dbReference type="NCBI Taxonomy" id="7054"/>
    <lineage>
        <taxon>Eukaryota</taxon>
        <taxon>Metazoa</taxon>
        <taxon>Ecdysozoa</taxon>
        <taxon>Arthropoda</taxon>
        <taxon>Hexapoda</taxon>
        <taxon>Insecta</taxon>
        <taxon>Pterygota</taxon>
        <taxon>Neoptera</taxon>
        <taxon>Endopterygota</taxon>
        <taxon>Coleoptera</taxon>
        <taxon>Polyphaga</taxon>
        <taxon>Elateriformia</taxon>
        <taxon>Elateroidea</taxon>
        <taxon>Lampyridae</taxon>
        <taxon>Lampyrinae</taxon>
        <taxon>Photinus</taxon>
    </lineage>
</organism>
<dbReference type="FunCoup" id="A0A1Y1N342">
    <property type="interactions" value="95"/>
</dbReference>
<reference evidence="3" key="1">
    <citation type="journal article" date="2016" name="Sci. Rep.">
        <title>Molecular characterization of firefly nuptial gifts: a multi-omics approach sheds light on postcopulatory sexual selection.</title>
        <authorList>
            <person name="Al-Wathiqui N."/>
            <person name="Fallon T.R."/>
            <person name="South A."/>
            <person name="Weng J.K."/>
            <person name="Lewis S.M."/>
        </authorList>
    </citation>
    <scope>NUCLEOTIDE SEQUENCE</scope>
</reference>
<gene>
    <name evidence="4" type="ORF">PPYR_07504</name>
</gene>
<dbReference type="InterPro" id="IPR006170">
    <property type="entry name" value="PBP/GOBP"/>
</dbReference>
<dbReference type="Proteomes" id="UP000327044">
    <property type="component" value="Unassembled WGS sequence"/>
</dbReference>
<keyword evidence="5" id="KW-1185">Reference proteome</keyword>
<dbReference type="EMBL" id="VVIM01000005">
    <property type="protein sequence ID" value="KAB0799624.1"/>
    <property type="molecule type" value="Genomic_DNA"/>
</dbReference>
<reference evidence="4 5" key="2">
    <citation type="journal article" date="2018" name="Elife">
        <title>Firefly genomes illuminate parallel origins of bioluminescence in beetles.</title>
        <authorList>
            <person name="Fallon T.R."/>
            <person name="Lower S.E."/>
            <person name="Chang C.H."/>
            <person name="Bessho-Uehara M."/>
            <person name="Martin G.J."/>
            <person name="Bewick A.J."/>
            <person name="Behringer M."/>
            <person name="Debat H.J."/>
            <person name="Wong I."/>
            <person name="Day J.C."/>
            <person name="Suvorov A."/>
            <person name="Silva C.J."/>
            <person name="Stanger-Hall K.F."/>
            <person name="Hall D.W."/>
            <person name="Schmitz R.J."/>
            <person name="Nelson D.R."/>
            <person name="Lewis S.M."/>
            <person name="Shigenobu S."/>
            <person name="Bybee S.M."/>
            <person name="Larracuente A.M."/>
            <person name="Oba Y."/>
            <person name="Weng J.K."/>
        </authorList>
    </citation>
    <scope>NUCLEOTIDE SEQUENCE [LARGE SCALE GENOMIC DNA]</scope>
    <source>
        <strain evidence="4">1611_PpyrPB1</strain>
        <tissue evidence="4">Whole body</tissue>
    </source>
</reference>
<keyword evidence="1 2" id="KW-0732">Signal</keyword>
<dbReference type="SMART" id="SM00708">
    <property type="entry name" value="PhBP"/>
    <property type="match status" value="1"/>
</dbReference>
<dbReference type="InterPro" id="IPR036728">
    <property type="entry name" value="PBP_GOBP_sf"/>
</dbReference>
<evidence type="ECO:0000313" key="5">
    <source>
        <dbReference type="Proteomes" id="UP000327044"/>
    </source>
</evidence>
<evidence type="ECO:0000256" key="1">
    <source>
        <dbReference type="ARBA" id="ARBA00022729"/>
    </source>
</evidence>
<dbReference type="EMBL" id="GEZM01013826">
    <property type="protein sequence ID" value="JAV92311.1"/>
    <property type="molecule type" value="Transcribed_RNA"/>
</dbReference>
<dbReference type="CDD" id="cd23992">
    <property type="entry name" value="PBP_GOBP"/>
    <property type="match status" value="1"/>
</dbReference>
<dbReference type="Pfam" id="PF01395">
    <property type="entry name" value="PBP_GOBP"/>
    <property type="match status" value="1"/>
</dbReference>
<protein>
    <submittedName>
        <fullName evidence="3">Uncharacterized protein</fullName>
    </submittedName>
</protein>
<sequence>MRHASVTMQQLISLMFISLAVAFASVPPEIASEIREYVIGVGVECIAEVGASNDDISKIIKHQLPETEKGKCFVACVYKKMNILNRSGKIDKTSWYAILDELKSFDYDTYKTIRPMADRCLATVTNSHDECETATNLLGCMFHESKCDIPNGEKCIFDF</sequence>
<evidence type="ECO:0000313" key="4">
    <source>
        <dbReference type="EMBL" id="KAB0799624.1"/>
    </source>
</evidence>
<accession>A0A1Y1N342</accession>
<proteinExistence type="predicted"/>
<feature type="chain" id="PRO_5036312581" evidence="2">
    <location>
        <begin position="23"/>
        <end position="159"/>
    </location>
</feature>
<dbReference type="PANTHER" id="PTHR11857">
    <property type="entry name" value="ODORANT BINDING PROTEIN-RELATED"/>
    <property type="match status" value="1"/>
</dbReference>
<dbReference type="PANTHER" id="PTHR11857:SF42">
    <property type="entry name" value="GENERAL ODORANT-BINDING PROTEIN 19D-RELATED"/>
    <property type="match status" value="1"/>
</dbReference>
<dbReference type="GO" id="GO:0007608">
    <property type="term" value="P:sensory perception of smell"/>
    <property type="evidence" value="ECO:0007669"/>
    <property type="project" value="TreeGrafter"/>
</dbReference>
<evidence type="ECO:0000313" key="3">
    <source>
        <dbReference type="EMBL" id="JAV92311.1"/>
    </source>
</evidence>
<dbReference type="InParanoid" id="A0A1Y1N342"/>
<dbReference type="SUPFAM" id="SSF47565">
    <property type="entry name" value="Insect pheromone/odorant-binding proteins"/>
    <property type="match status" value="1"/>
</dbReference>
<dbReference type="OrthoDB" id="6595846at2759"/>
<dbReference type="Gene3D" id="1.10.238.20">
    <property type="entry name" value="Pheromone/general odorant binding protein domain"/>
    <property type="match status" value="1"/>
</dbReference>
<name>A0A1Y1N342_PHOPY</name>